<sequence length="522" mass="60424">MTVWRPGCFATSCRQSLALGARRRLSLVPHSGLEPTLPPTCEDTHLHSKRRKIQLEGTGHELVHDVDCNDHESGQPYAAIQAEAITDALRELEQLHRTKDMRAKVLSSLSNPWPHFTPQDHTRPARLHPDLCLPEAGAGPIPFHVFRERLRAARGSKRLRQVLREQLLRCESPSDFLRIVSIVLVHSKPALIELPLLEENIKRAMFRCRKNATDYKILRTLNAIIWRLGQDGLAFSPRVHMLGAKFAARARSLEDMKRYLCLLRAANYQMTNNNFRAIIAKFSIGHRGLGELRNGRWRRQQLMEVLNGFEDCKLLPQAEQYHLGAFLARDDWRYLHAWIAVLARCRQSEALWEEWLYWKTSKARQQSKQLDVPGERVTSKMRGDYWFVEQMAYSDNMELAWRIFEDVRIPFRILTKRVATRLLSEPQHATRWDEDMSGAMLEKLDSELAKIEQAFGVQWECGREDGEGKHLAVTKLSEALEPLGDEKWKSEEDHGYPWEDAPLVRQEDRALHDARECEDGRA</sequence>
<gene>
    <name evidence="2" type="ORF">K431DRAFT_286055</name>
</gene>
<evidence type="ECO:0000313" key="3">
    <source>
        <dbReference type="Proteomes" id="UP000799441"/>
    </source>
</evidence>
<name>A0A9P4Q5L5_9PEZI</name>
<organism evidence="2 3">
    <name type="scientific">Polychaeton citri CBS 116435</name>
    <dbReference type="NCBI Taxonomy" id="1314669"/>
    <lineage>
        <taxon>Eukaryota</taxon>
        <taxon>Fungi</taxon>
        <taxon>Dikarya</taxon>
        <taxon>Ascomycota</taxon>
        <taxon>Pezizomycotina</taxon>
        <taxon>Dothideomycetes</taxon>
        <taxon>Dothideomycetidae</taxon>
        <taxon>Capnodiales</taxon>
        <taxon>Capnodiaceae</taxon>
        <taxon>Polychaeton</taxon>
    </lineage>
</organism>
<accession>A0A9P4Q5L5</accession>
<evidence type="ECO:0000256" key="1">
    <source>
        <dbReference type="SAM" id="MobiDB-lite"/>
    </source>
</evidence>
<dbReference type="Proteomes" id="UP000799441">
    <property type="component" value="Unassembled WGS sequence"/>
</dbReference>
<feature type="region of interest" description="Disordered" evidence="1">
    <location>
        <begin position="484"/>
        <end position="522"/>
    </location>
</feature>
<comment type="caution">
    <text evidence="2">The sequence shown here is derived from an EMBL/GenBank/DDBJ whole genome shotgun (WGS) entry which is preliminary data.</text>
</comment>
<evidence type="ECO:0000313" key="2">
    <source>
        <dbReference type="EMBL" id="KAF2720219.1"/>
    </source>
</evidence>
<protein>
    <submittedName>
        <fullName evidence="2">Uncharacterized protein</fullName>
    </submittedName>
</protein>
<keyword evidence="3" id="KW-1185">Reference proteome</keyword>
<dbReference type="EMBL" id="MU003802">
    <property type="protein sequence ID" value="KAF2720219.1"/>
    <property type="molecule type" value="Genomic_DNA"/>
</dbReference>
<proteinExistence type="predicted"/>
<dbReference type="OrthoDB" id="3827811at2759"/>
<feature type="compositionally biased region" description="Basic and acidic residues" evidence="1">
    <location>
        <begin position="505"/>
        <end position="522"/>
    </location>
</feature>
<reference evidence="2" key="1">
    <citation type="journal article" date="2020" name="Stud. Mycol.">
        <title>101 Dothideomycetes genomes: a test case for predicting lifestyles and emergence of pathogens.</title>
        <authorList>
            <person name="Haridas S."/>
            <person name="Albert R."/>
            <person name="Binder M."/>
            <person name="Bloem J."/>
            <person name="Labutti K."/>
            <person name="Salamov A."/>
            <person name="Andreopoulos B."/>
            <person name="Baker S."/>
            <person name="Barry K."/>
            <person name="Bills G."/>
            <person name="Bluhm B."/>
            <person name="Cannon C."/>
            <person name="Castanera R."/>
            <person name="Culley D."/>
            <person name="Daum C."/>
            <person name="Ezra D."/>
            <person name="Gonzalez J."/>
            <person name="Henrissat B."/>
            <person name="Kuo A."/>
            <person name="Liang C."/>
            <person name="Lipzen A."/>
            <person name="Lutzoni F."/>
            <person name="Magnuson J."/>
            <person name="Mondo S."/>
            <person name="Nolan M."/>
            <person name="Ohm R."/>
            <person name="Pangilinan J."/>
            <person name="Park H.-J."/>
            <person name="Ramirez L."/>
            <person name="Alfaro M."/>
            <person name="Sun H."/>
            <person name="Tritt A."/>
            <person name="Yoshinaga Y."/>
            <person name="Zwiers L.-H."/>
            <person name="Turgeon B."/>
            <person name="Goodwin S."/>
            <person name="Spatafora J."/>
            <person name="Crous P."/>
            <person name="Grigoriev I."/>
        </authorList>
    </citation>
    <scope>NUCLEOTIDE SEQUENCE</scope>
    <source>
        <strain evidence="2">CBS 116435</strain>
    </source>
</reference>
<feature type="non-terminal residue" evidence="2">
    <location>
        <position position="522"/>
    </location>
</feature>
<feature type="compositionally biased region" description="Basic and acidic residues" evidence="1">
    <location>
        <begin position="484"/>
        <end position="497"/>
    </location>
</feature>
<dbReference type="AlphaFoldDB" id="A0A9P4Q5L5"/>